<dbReference type="Gene3D" id="3.40.630.30">
    <property type="match status" value="1"/>
</dbReference>
<organism evidence="1 2">
    <name type="scientific">Spirilliplanes yamanashiensis</name>
    <dbReference type="NCBI Taxonomy" id="42233"/>
    <lineage>
        <taxon>Bacteria</taxon>
        <taxon>Bacillati</taxon>
        <taxon>Actinomycetota</taxon>
        <taxon>Actinomycetes</taxon>
        <taxon>Micromonosporales</taxon>
        <taxon>Micromonosporaceae</taxon>
        <taxon>Spirilliplanes</taxon>
    </lineage>
</organism>
<keyword evidence="2" id="KW-1185">Reference proteome</keyword>
<evidence type="ECO:0000313" key="1">
    <source>
        <dbReference type="EMBL" id="GIJ01964.1"/>
    </source>
</evidence>
<evidence type="ECO:0008006" key="3">
    <source>
        <dbReference type="Google" id="ProtNLM"/>
    </source>
</evidence>
<dbReference type="RefSeq" id="WP_203937289.1">
    <property type="nucleotide sequence ID" value="NZ_BAAAGJ010000005.1"/>
</dbReference>
<accession>A0A8J4DI22</accession>
<protein>
    <recommendedName>
        <fullName evidence="3">Transferase</fullName>
    </recommendedName>
</protein>
<reference evidence="1" key="1">
    <citation type="submission" date="2021-01" db="EMBL/GenBank/DDBJ databases">
        <title>Whole genome shotgun sequence of Spirilliplanes yamanashiensis NBRC 15828.</title>
        <authorList>
            <person name="Komaki H."/>
            <person name="Tamura T."/>
        </authorList>
    </citation>
    <scope>NUCLEOTIDE SEQUENCE</scope>
    <source>
        <strain evidence="1">NBRC 15828</strain>
    </source>
</reference>
<proteinExistence type="predicted"/>
<dbReference type="AlphaFoldDB" id="A0A8J4DI22"/>
<dbReference type="Proteomes" id="UP000652013">
    <property type="component" value="Unassembled WGS sequence"/>
</dbReference>
<evidence type="ECO:0000313" key="2">
    <source>
        <dbReference type="Proteomes" id="UP000652013"/>
    </source>
</evidence>
<gene>
    <name evidence="1" type="ORF">Sya03_13160</name>
</gene>
<sequence length="268" mass="28448">MTAVPVLRATSHAWQPAVGYGLRTVTLAQRPDLLPRALEVLGSRWPAFMLAGRPGHGVDLVQLLGAVPQHQVALLDERDDLLGVGLSVPLRWDRTVDGLPAGWDGAVTAAAELLDSGAAGNAVSALSITMAAGATGRGLAAGMVQALKAAAAAAGSDALIAPVRPVLKAQYPLTPMAQYLSWRTDDDRMFDPWVRLHARLGALQVGVAYPSMTITGTVAEWQDWTELSLPASGEYVIPGGLVPLVVDKRADSAVYREPNVWMVHRTER</sequence>
<comment type="caution">
    <text evidence="1">The sequence shown here is derived from an EMBL/GenBank/DDBJ whole genome shotgun (WGS) entry which is preliminary data.</text>
</comment>
<dbReference type="EMBL" id="BOOY01000007">
    <property type="protein sequence ID" value="GIJ01964.1"/>
    <property type="molecule type" value="Genomic_DNA"/>
</dbReference>
<name>A0A8J4DI22_9ACTN</name>